<feature type="compositionally biased region" description="Polar residues" evidence="5">
    <location>
        <begin position="92"/>
        <end position="115"/>
    </location>
</feature>
<dbReference type="SUPFAM" id="SSF56112">
    <property type="entry name" value="Protein kinase-like (PK-like)"/>
    <property type="match status" value="1"/>
</dbReference>
<dbReference type="InterPro" id="IPR000719">
    <property type="entry name" value="Prot_kinase_dom"/>
</dbReference>
<protein>
    <submittedName>
        <fullName evidence="7">Protein STRUBBELIG-RECEPTOR FAMILY 3</fullName>
        <ecNumber evidence="7">2.7.10.1</ecNumber>
    </submittedName>
</protein>
<evidence type="ECO:0000256" key="4">
    <source>
        <dbReference type="ARBA" id="ARBA00023136"/>
    </source>
</evidence>
<keyword evidence="2" id="KW-0812">Transmembrane</keyword>
<dbReference type="AlphaFoldDB" id="A0A0B2PLW5"/>
<gene>
    <name evidence="7" type="ORF">glysoja_045479</name>
</gene>
<sequence>MNHCDDNGLNLKILLSYFLLELKSPKGDKNIIKFDGDHNSPRPQFYFDSINIFFHNVLQPPEDEVGESFFDPMNDYFGKDVWRSVHELGYSNESSSKNKGMTQVPKPSTSSTINAIEQVRSRRPMSRMEVPSDISSKDEHREHEEKCGNISPSSSSMISFELSNGDPFGSHVPATLEDDQYVEYQLDDLAEKDEQRMETIPKLLEHEIDMSSLYVFSMPSPPPPPPPLPVERVIVEPTLFHKEANINPPKKSPVPPTFAKTFTIASLQQCTNSFSQDNLIGLGMLGSVYRAELPDGKILAVKKLDKRVSDHQTDDEFLELINSIDRIRHPKHPNIAELIGYCAEHGQRLLIYEYCINGSLEDALHSDDEFKTRLSWNSRYK</sequence>
<evidence type="ECO:0000313" key="7">
    <source>
        <dbReference type="EMBL" id="KHN10371.1"/>
    </source>
</evidence>
<proteinExistence type="predicted"/>
<keyword evidence="3" id="KW-1133">Transmembrane helix</keyword>
<organism evidence="7">
    <name type="scientific">Glycine soja</name>
    <name type="common">Wild soybean</name>
    <dbReference type="NCBI Taxonomy" id="3848"/>
    <lineage>
        <taxon>Eukaryota</taxon>
        <taxon>Viridiplantae</taxon>
        <taxon>Streptophyta</taxon>
        <taxon>Embryophyta</taxon>
        <taxon>Tracheophyta</taxon>
        <taxon>Spermatophyta</taxon>
        <taxon>Magnoliopsida</taxon>
        <taxon>eudicotyledons</taxon>
        <taxon>Gunneridae</taxon>
        <taxon>Pentapetalae</taxon>
        <taxon>rosids</taxon>
        <taxon>fabids</taxon>
        <taxon>Fabales</taxon>
        <taxon>Fabaceae</taxon>
        <taxon>Papilionoideae</taxon>
        <taxon>50 kb inversion clade</taxon>
        <taxon>NPAAA clade</taxon>
        <taxon>indigoferoid/millettioid clade</taxon>
        <taxon>Phaseoleae</taxon>
        <taxon>Glycine</taxon>
        <taxon>Glycine subgen. Soja</taxon>
    </lineage>
</organism>
<dbReference type="EMBL" id="KN664548">
    <property type="protein sequence ID" value="KHN10371.1"/>
    <property type="molecule type" value="Genomic_DNA"/>
</dbReference>
<keyword evidence="7" id="KW-0808">Transferase</keyword>
<dbReference type="GO" id="GO:0016020">
    <property type="term" value="C:membrane"/>
    <property type="evidence" value="ECO:0007669"/>
    <property type="project" value="UniProtKB-SubCell"/>
</dbReference>
<evidence type="ECO:0000256" key="5">
    <source>
        <dbReference type="SAM" id="MobiDB-lite"/>
    </source>
</evidence>
<dbReference type="GO" id="GO:0005524">
    <property type="term" value="F:ATP binding"/>
    <property type="evidence" value="ECO:0007669"/>
    <property type="project" value="InterPro"/>
</dbReference>
<dbReference type="InterPro" id="IPR011009">
    <property type="entry name" value="Kinase-like_dom_sf"/>
</dbReference>
<dbReference type="PROSITE" id="PS50011">
    <property type="entry name" value="PROTEIN_KINASE_DOM"/>
    <property type="match status" value="1"/>
</dbReference>
<keyword evidence="7" id="KW-0675">Receptor</keyword>
<evidence type="ECO:0000256" key="2">
    <source>
        <dbReference type="ARBA" id="ARBA00022692"/>
    </source>
</evidence>
<dbReference type="EC" id="2.7.10.1" evidence="7"/>
<accession>A0A0B2PLW5</accession>
<dbReference type="InterPro" id="IPR051824">
    <property type="entry name" value="LRR_Rcpt-Like_S/T_Kinase"/>
</dbReference>
<comment type="subcellular location">
    <subcellularLocation>
        <location evidence="1">Membrane</location>
        <topology evidence="1">Single-pass type I membrane protein</topology>
    </subcellularLocation>
</comment>
<dbReference type="GO" id="GO:0004714">
    <property type="term" value="F:transmembrane receptor protein tyrosine kinase activity"/>
    <property type="evidence" value="ECO:0007669"/>
    <property type="project" value="UniProtKB-EC"/>
</dbReference>
<dbReference type="Gene3D" id="3.30.200.20">
    <property type="entry name" value="Phosphorylase Kinase, domain 1"/>
    <property type="match status" value="1"/>
</dbReference>
<dbReference type="Pfam" id="PF00069">
    <property type="entry name" value="Pkinase"/>
    <property type="match status" value="1"/>
</dbReference>
<evidence type="ECO:0000256" key="3">
    <source>
        <dbReference type="ARBA" id="ARBA00022989"/>
    </source>
</evidence>
<reference evidence="7" key="1">
    <citation type="submission" date="2014-07" db="EMBL/GenBank/DDBJ databases">
        <title>Identification of a novel salt tolerance gene in wild soybean by whole-genome sequencing.</title>
        <authorList>
            <person name="Lam H.-M."/>
            <person name="Qi X."/>
            <person name="Li M.-W."/>
            <person name="Liu X."/>
            <person name="Xie M."/>
            <person name="Ni M."/>
            <person name="Xu X."/>
        </authorList>
    </citation>
    <scope>NUCLEOTIDE SEQUENCE [LARGE SCALE GENOMIC DNA]</scope>
    <source>
        <tissue evidence="7">Root</tissue>
    </source>
</reference>
<feature type="compositionally biased region" description="Basic and acidic residues" evidence="5">
    <location>
        <begin position="135"/>
        <end position="147"/>
    </location>
</feature>
<evidence type="ECO:0000259" key="6">
    <source>
        <dbReference type="PROSITE" id="PS50011"/>
    </source>
</evidence>
<evidence type="ECO:0000256" key="1">
    <source>
        <dbReference type="ARBA" id="ARBA00004479"/>
    </source>
</evidence>
<feature type="domain" description="Protein kinase" evidence="6">
    <location>
        <begin position="274"/>
        <end position="381"/>
    </location>
</feature>
<feature type="region of interest" description="Disordered" evidence="5">
    <location>
        <begin position="92"/>
        <end position="156"/>
    </location>
</feature>
<keyword evidence="4" id="KW-0472">Membrane</keyword>
<dbReference type="FunFam" id="3.30.200.20:FF:000125">
    <property type="entry name" value="Protein STRUBBELIG-RECEPTOR FAMILY 8"/>
    <property type="match status" value="1"/>
</dbReference>
<dbReference type="PANTHER" id="PTHR48006:SF91">
    <property type="entry name" value="PROTEIN KINASE-LIKE"/>
    <property type="match status" value="1"/>
</dbReference>
<name>A0A0B2PLW5_GLYSO</name>
<dbReference type="PANTHER" id="PTHR48006">
    <property type="entry name" value="LEUCINE-RICH REPEAT-CONTAINING PROTEIN DDB_G0281931-RELATED"/>
    <property type="match status" value="1"/>
</dbReference>
<dbReference type="Proteomes" id="UP000053555">
    <property type="component" value="Unassembled WGS sequence"/>
</dbReference>